<comment type="caution">
    <text evidence="3">The sequence shown here is derived from an EMBL/GenBank/DDBJ whole genome shotgun (WGS) entry which is preliminary data.</text>
</comment>
<sequence>MAPATAAAVPAAPEPLSDADANRVRAPNSTKTKPAEKPPAPRPRKRKSDVAAAPTITPGPPAKKKQAAKRPNNPNGPDPLPDLSGVRLDDGDDEDMSVPVYDTCDTVRSKIRRALRRPGVTRAAFLRALVKAAYPPGSAHKIAPNLLDNFLAKKGPVAGNTSSVFYAAYVYFEKLRVRDGRPKTGRREEMELEWPGGFETRELLDRRSYVVAAGSELAMSSFGKPVVLHRGGGGVRRLLLMSNVIIMFFAACFG</sequence>
<evidence type="ECO:0000313" key="3">
    <source>
        <dbReference type="EMBL" id="KAK2033240.1"/>
    </source>
</evidence>
<name>A0AAD9M8B6_9PEZI</name>
<dbReference type="PANTHER" id="PTHR42339">
    <property type="entry name" value="HISTONE H1"/>
    <property type="match status" value="1"/>
</dbReference>
<evidence type="ECO:0000313" key="4">
    <source>
        <dbReference type="Proteomes" id="UP001232148"/>
    </source>
</evidence>
<dbReference type="Pfam" id="PF24852">
    <property type="entry name" value="DUF7726"/>
    <property type="match status" value="1"/>
</dbReference>
<dbReference type="InterPro" id="IPR056143">
    <property type="entry name" value="DUF7726"/>
</dbReference>
<accession>A0AAD9M8B6</accession>
<reference evidence="3" key="1">
    <citation type="submission" date="2021-06" db="EMBL/GenBank/DDBJ databases">
        <title>Comparative genomics, transcriptomics and evolutionary studies reveal genomic signatures of adaptation to plant cell wall in hemibiotrophic fungi.</title>
        <authorList>
            <consortium name="DOE Joint Genome Institute"/>
            <person name="Baroncelli R."/>
            <person name="Diaz J.F."/>
            <person name="Benocci T."/>
            <person name="Peng M."/>
            <person name="Battaglia E."/>
            <person name="Haridas S."/>
            <person name="Andreopoulos W."/>
            <person name="Labutti K."/>
            <person name="Pangilinan J."/>
            <person name="Floch G.L."/>
            <person name="Makela M.R."/>
            <person name="Henrissat B."/>
            <person name="Grigoriev I.V."/>
            <person name="Crouch J.A."/>
            <person name="De Vries R.P."/>
            <person name="Sukno S.A."/>
            <person name="Thon M.R."/>
        </authorList>
    </citation>
    <scope>NUCLEOTIDE SEQUENCE</scope>
    <source>
        <strain evidence="3">MAFF235873</strain>
    </source>
</reference>
<dbReference type="AlphaFoldDB" id="A0AAD9M8B6"/>
<organism evidence="3 4">
    <name type="scientific">Colletotrichum zoysiae</name>
    <dbReference type="NCBI Taxonomy" id="1216348"/>
    <lineage>
        <taxon>Eukaryota</taxon>
        <taxon>Fungi</taxon>
        <taxon>Dikarya</taxon>
        <taxon>Ascomycota</taxon>
        <taxon>Pezizomycotina</taxon>
        <taxon>Sordariomycetes</taxon>
        <taxon>Hypocreomycetidae</taxon>
        <taxon>Glomerellales</taxon>
        <taxon>Glomerellaceae</taxon>
        <taxon>Colletotrichum</taxon>
        <taxon>Colletotrichum graminicola species complex</taxon>
    </lineage>
</organism>
<feature type="domain" description="DUF7726" evidence="2">
    <location>
        <begin position="98"/>
        <end position="179"/>
    </location>
</feature>
<dbReference type="Proteomes" id="UP001232148">
    <property type="component" value="Unassembled WGS sequence"/>
</dbReference>
<evidence type="ECO:0000259" key="2">
    <source>
        <dbReference type="Pfam" id="PF24852"/>
    </source>
</evidence>
<protein>
    <recommendedName>
        <fullName evidence="2">DUF7726 domain-containing protein</fullName>
    </recommendedName>
</protein>
<feature type="compositionally biased region" description="Low complexity" evidence="1">
    <location>
        <begin position="1"/>
        <end position="15"/>
    </location>
</feature>
<evidence type="ECO:0000256" key="1">
    <source>
        <dbReference type="SAM" id="MobiDB-lite"/>
    </source>
</evidence>
<proteinExistence type="predicted"/>
<keyword evidence="4" id="KW-1185">Reference proteome</keyword>
<dbReference type="EMBL" id="MU842823">
    <property type="protein sequence ID" value="KAK2033240.1"/>
    <property type="molecule type" value="Genomic_DNA"/>
</dbReference>
<dbReference type="PANTHER" id="PTHR42339:SF1">
    <property type="entry name" value="HISTONE H1"/>
    <property type="match status" value="1"/>
</dbReference>
<feature type="region of interest" description="Disordered" evidence="1">
    <location>
        <begin position="1"/>
        <end position="99"/>
    </location>
</feature>
<gene>
    <name evidence="3" type="ORF">LX32DRAFT_725249</name>
</gene>